<organism evidence="2 3">
    <name type="scientific">Bacillus cytotoxicus</name>
    <dbReference type="NCBI Taxonomy" id="580165"/>
    <lineage>
        <taxon>Bacteria</taxon>
        <taxon>Bacillati</taxon>
        <taxon>Bacillota</taxon>
        <taxon>Bacilli</taxon>
        <taxon>Bacillales</taxon>
        <taxon>Bacillaceae</taxon>
        <taxon>Bacillus</taxon>
        <taxon>Bacillus cereus group</taxon>
    </lineage>
</organism>
<name>A0AAX2CDT0_9BACI</name>
<evidence type="ECO:0000256" key="1">
    <source>
        <dbReference type="SAM" id="MobiDB-lite"/>
    </source>
</evidence>
<sequence>MPQIENPLLKENVQKDWIDYNGHMTDAAYAVVFSMAVDQFMIELGIHADFRDKHQYSIYTLETHLCYLAEAYEGQALQVKIQLLDYDTKRLHIFFTMENEQGEPLATSEQMLMGIDMNKGRPAPFPPEIYTRIEKLGESHKSLQPPKQAGRTIGIRRK</sequence>
<dbReference type="AlphaFoldDB" id="A0AAX2CDT0"/>
<dbReference type="Gene3D" id="3.10.129.10">
    <property type="entry name" value="Hotdog Thioesterase"/>
    <property type="match status" value="1"/>
</dbReference>
<proteinExistence type="predicted"/>
<comment type="caution">
    <text evidence="2">The sequence shown here is derived from an EMBL/GenBank/DDBJ whole genome shotgun (WGS) entry which is preliminary data.</text>
</comment>
<protein>
    <submittedName>
        <fullName evidence="2">L-carnitine dehydrogenase</fullName>
    </submittedName>
</protein>
<dbReference type="GO" id="GO:0047617">
    <property type="term" value="F:fatty acyl-CoA hydrolase activity"/>
    <property type="evidence" value="ECO:0007669"/>
    <property type="project" value="TreeGrafter"/>
</dbReference>
<accession>A0AAX2CDT0</accession>
<dbReference type="InterPro" id="IPR050563">
    <property type="entry name" value="4-hydroxybenzoyl-CoA_TE"/>
</dbReference>
<dbReference type="EMBL" id="FMIK01000017">
    <property type="protein sequence ID" value="SCL85961.1"/>
    <property type="molecule type" value="Genomic_DNA"/>
</dbReference>
<dbReference type="SUPFAM" id="SSF54637">
    <property type="entry name" value="Thioesterase/thiol ester dehydrase-isomerase"/>
    <property type="match status" value="1"/>
</dbReference>
<dbReference type="Proteomes" id="UP000242164">
    <property type="component" value="Unassembled WGS sequence"/>
</dbReference>
<evidence type="ECO:0000313" key="3">
    <source>
        <dbReference type="Proteomes" id="UP000242164"/>
    </source>
</evidence>
<evidence type="ECO:0000313" key="2">
    <source>
        <dbReference type="EMBL" id="SCL85961.1"/>
    </source>
</evidence>
<dbReference type="CDD" id="cd00586">
    <property type="entry name" value="4HBT"/>
    <property type="match status" value="1"/>
</dbReference>
<dbReference type="GeneID" id="33896140"/>
<dbReference type="PANTHER" id="PTHR31793:SF2">
    <property type="entry name" value="BLR1345 PROTEIN"/>
    <property type="match status" value="1"/>
</dbReference>
<dbReference type="PANTHER" id="PTHR31793">
    <property type="entry name" value="4-HYDROXYBENZOYL-COA THIOESTERASE FAMILY MEMBER"/>
    <property type="match status" value="1"/>
</dbReference>
<dbReference type="RefSeq" id="WP_011983863.1">
    <property type="nucleotide sequence ID" value="NZ_CP024096.1"/>
</dbReference>
<reference evidence="2 3" key="1">
    <citation type="submission" date="2016-08" db="EMBL/GenBank/DDBJ databases">
        <authorList>
            <person name="Loux V."/>
            <person name="Rue O."/>
        </authorList>
    </citation>
    <scope>NUCLEOTIDE SEQUENCE [LARGE SCALE GENOMIC DNA]</scope>
    <source>
        <strain evidence="2 3">AFSSA_08CEB44bac</strain>
    </source>
</reference>
<dbReference type="InterPro" id="IPR029069">
    <property type="entry name" value="HotDog_dom_sf"/>
</dbReference>
<feature type="region of interest" description="Disordered" evidence="1">
    <location>
        <begin position="136"/>
        <end position="158"/>
    </location>
</feature>
<dbReference type="Pfam" id="PF13279">
    <property type="entry name" value="4HBT_2"/>
    <property type="match status" value="1"/>
</dbReference>
<gene>
    <name evidence="2" type="ORF">BCB44BAC_00863</name>
</gene>